<gene>
    <name evidence="11" type="ORF">BED41_03860</name>
</gene>
<evidence type="ECO:0000256" key="7">
    <source>
        <dbReference type="ARBA" id="ARBA00023136"/>
    </source>
</evidence>
<evidence type="ECO:0000256" key="4">
    <source>
        <dbReference type="ARBA" id="ARBA00022519"/>
    </source>
</evidence>
<comment type="similarity">
    <text evidence="8">Belongs to the TRAP transporter small permease family.</text>
</comment>
<keyword evidence="7 9" id="KW-0472">Membrane</keyword>
<feature type="transmembrane region" description="Helical" evidence="9">
    <location>
        <begin position="128"/>
        <end position="147"/>
    </location>
</feature>
<evidence type="ECO:0000256" key="2">
    <source>
        <dbReference type="ARBA" id="ARBA00022448"/>
    </source>
</evidence>
<organism evidence="11 12">
    <name type="scientific">Cloacibacillus porcorum</name>
    <dbReference type="NCBI Taxonomy" id="1197717"/>
    <lineage>
        <taxon>Bacteria</taxon>
        <taxon>Thermotogati</taxon>
        <taxon>Synergistota</taxon>
        <taxon>Synergistia</taxon>
        <taxon>Synergistales</taxon>
        <taxon>Synergistaceae</taxon>
        <taxon>Cloacibacillus</taxon>
    </lineage>
</organism>
<evidence type="ECO:0000256" key="1">
    <source>
        <dbReference type="ARBA" id="ARBA00004429"/>
    </source>
</evidence>
<dbReference type="Pfam" id="PF04290">
    <property type="entry name" value="DctQ"/>
    <property type="match status" value="1"/>
</dbReference>
<dbReference type="InterPro" id="IPR055348">
    <property type="entry name" value="DctQ"/>
</dbReference>
<sequence>MSAVLRLYNKFEEYLLVLSLAVSVALVALQIVFRYFINASIPWSEELTRYIFIWQIWLGTSFAQRDGKHLKVEVLYSLMNPAGKKFLSVLSNLIFLSFCVFLTVNGFSLVMNLAHRYSLSPAMEIPLLFVYLSLPVSNFVLAVRIIAGLKDIVLAPASAFADKKEEIR</sequence>
<evidence type="ECO:0000256" key="5">
    <source>
        <dbReference type="ARBA" id="ARBA00022692"/>
    </source>
</evidence>
<keyword evidence="4" id="KW-0997">Cell inner membrane</keyword>
<feature type="transmembrane region" description="Helical" evidence="9">
    <location>
        <begin position="14"/>
        <end position="37"/>
    </location>
</feature>
<comment type="subcellular location">
    <subcellularLocation>
        <location evidence="1">Cell inner membrane</location>
        <topology evidence="1">Multi-pass membrane protein</topology>
    </subcellularLocation>
</comment>
<dbReference type="KEGG" id="cpor:BED41_03860"/>
<evidence type="ECO:0000256" key="6">
    <source>
        <dbReference type="ARBA" id="ARBA00022989"/>
    </source>
</evidence>
<keyword evidence="6 9" id="KW-1133">Transmembrane helix</keyword>
<name>A0A1B2I2V0_9BACT</name>
<keyword evidence="12" id="KW-1185">Reference proteome</keyword>
<evidence type="ECO:0000313" key="11">
    <source>
        <dbReference type="EMBL" id="ANZ44298.1"/>
    </source>
</evidence>
<dbReference type="EMBL" id="CP016757">
    <property type="protein sequence ID" value="ANZ44298.1"/>
    <property type="molecule type" value="Genomic_DNA"/>
</dbReference>
<dbReference type="STRING" id="1197717.BED41_03860"/>
<keyword evidence="5 9" id="KW-0812">Transmembrane</keyword>
<dbReference type="InterPro" id="IPR007387">
    <property type="entry name" value="TRAP_DctQ"/>
</dbReference>
<dbReference type="Proteomes" id="UP000093044">
    <property type="component" value="Chromosome"/>
</dbReference>
<evidence type="ECO:0000256" key="3">
    <source>
        <dbReference type="ARBA" id="ARBA00022475"/>
    </source>
</evidence>
<dbReference type="GO" id="GO:0022857">
    <property type="term" value="F:transmembrane transporter activity"/>
    <property type="evidence" value="ECO:0007669"/>
    <property type="project" value="TreeGrafter"/>
</dbReference>
<feature type="transmembrane region" description="Helical" evidence="9">
    <location>
        <begin position="86"/>
        <end position="108"/>
    </location>
</feature>
<dbReference type="AlphaFoldDB" id="A0A1B2I2V0"/>
<accession>A0A1B2I2V0</accession>
<evidence type="ECO:0000259" key="10">
    <source>
        <dbReference type="Pfam" id="PF04290"/>
    </source>
</evidence>
<evidence type="ECO:0000313" key="12">
    <source>
        <dbReference type="Proteomes" id="UP000093044"/>
    </source>
</evidence>
<evidence type="ECO:0000256" key="9">
    <source>
        <dbReference type="SAM" id="Phobius"/>
    </source>
</evidence>
<dbReference type="PANTHER" id="PTHR35011">
    <property type="entry name" value="2,3-DIKETO-L-GULONATE TRAP TRANSPORTER SMALL PERMEASE PROTEIN YIAM"/>
    <property type="match status" value="1"/>
</dbReference>
<evidence type="ECO:0000256" key="8">
    <source>
        <dbReference type="ARBA" id="ARBA00038436"/>
    </source>
</evidence>
<proteinExistence type="inferred from homology"/>
<dbReference type="GO" id="GO:0015740">
    <property type="term" value="P:C4-dicarboxylate transport"/>
    <property type="evidence" value="ECO:0007669"/>
    <property type="project" value="TreeGrafter"/>
</dbReference>
<feature type="domain" description="Tripartite ATP-independent periplasmic transporters DctQ component" evidence="10">
    <location>
        <begin position="24"/>
        <end position="148"/>
    </location>
</feature>
<reference evidence="11" key="1">
    <citation type="submission" date="2016-08" db="EMBL/GenBank/DDBJ databases">
        <title>Complete genome of Cloacibacillus porcorum.</title>
        <authorList>
            <person name="Looft T."/>
            <person name="Bayles D.O."/>
            <person name="Alt D.P."/>
        </authorList>
    </citation>
    <scope>NUCLEOTIDE SEQUENCE [LARGE SCALE GENOMIC DNA]</scope>
    <source>
        <strain evidence="11">CL-84</strain>
    </source>
</reference>
<dbReference type="PANTHER" id="PTHR35011:SF2">
    <property type="entry name" value="2,3-DIKETO-L-GULONATE TRAP TRANSPORTER SMALL PERMEASE PROTEIN YIAM"/>
    <property type="match status" value="1"/>
</dbReference>
<protein>
    <recommendedName>
        <fullName evidence="10">Tripartite ATP-independent periplasmic transporters DctQ component domain-containing protein</fullName>
    </recommendedName>
</protein>
<keyword evidence="2" id="KW-0813">Transport</keyword>
<keyword evidence="3" id="KW-1003">Cell membrane</keyword>
<dbReference type="GO" id="GO:0005886">
    <property type="term" value="C:plasma membrane"/>
    <property type="evidence" value="ECO:0007669"/>
    <property type="project" value="UniProtKB-SubCell"/>
</dbReference>